<proteinExistence type="inferred from homology"/>
<dbReference type="Gene3D" id="3.40.630.30">
    <property type="match status" value="1"/>
</dbReference>
<dbReference type="InterPro" id="IPR016181">
    <property type="entry name" value="Acyl_CoA_acyltransferase"/>
</dbReference>
<sequence>MRDVLRSMPGPVFLESDRLSLRTVESEDREFIRSHWNSPELRHWFAKTDPIDSERLSDFLETNDTEVHFLPCRDSVPVGFLWLFRIDDVAGRGEIGYWVSPEEQGNGYATEAAELGLRYAFNERGLHKVMARVFEGNKTSQRILEKLGFEEEGYLREHYFVDGEYVDTRFFGLLADDK</sequence>
<evidence type="ECO:0000256" key="2">
    <source>
        <dbReference type="ARBA" id="ARBA00023315"/>
    </source>
</evidence>
<comment type="caution">
    <text evidence="5">The sequence shown here is derived from an EMBL/GenBank/DDBJ whole genome shotgun (WGS) entry which is preliminary data.</text>
</comment>
<name>A0A370IM09_9EURY</name>
<dbReference type="InterPro" id="IPR000182">
    <property type="entry name" value="GNAT_dom"/>
</dbReference>
<keyword evidence="2" id="KW-0012">Acyltransferase</keyword>
<feature type="domain" description="N-acetyltransferase" evidence="4">
    <location>
        <begin position="19"/>
        <end position="172"/>
    </location>
</feature>
<evidence type="ECO:0000256" key="1">
    <source>
        <dbReference type="ARBA" id="ARBA00022679"/>
    </source>
</evidence>
<dbReference type="PANTHER" id="PTHR43792:SF8">
    <property type="entry name" value="[RIBOSOMAL PROTEIN US5]-ALANINE N-ACETYLTRANSFERASE"/>
    <property type="match status" value="1"/>
</dbReference>
<dbReference type="GO" id="GO:0016747">
    <property type="term" value="F:acyltransferase activity, transferring groups other than amino-acyl groups"/>
    <property type="evidence" value="ECO:0007669"/>
    <property type="project" value="InterPro"/>
</dbReference>
<evidence type="ECO:0000256" key="3">
    <source>
        <dbReference type="ARBA" id="ARBA00038502"/>
    </source>
</evidence>
<dbReference type="SUPFAM" id="SSF55729">
    <property type="entry name" value="Acyl-CoA N-acyltransferases (Nat)"/>
    <property type="match status" value="1"/>
</dbReference>
<organism evidence="5 6">
    <name type="scientific">Halopelagius longus</name>
    <dbReference type="NCBI Taxonomy" id="1236180"/>
    <lineage>
        <taxon>Archaea</taxon>
        <taxon>Methanobacteriati</taxon>
        <taxon>Methanobacteriota</taxon>
        <taxon>Stenosarchaea group</taxon>
        <taxon>Halobacteria</taxon>
        <taxon>Halobacteriales</taxon>
        <taxon>Haloferacaceae</taxon>
    </lineage>
</organism>
<reference evidence="5 6" key="1">
    <citation type="submission" date="2018-07" db="EMBL/GenBank/DDBJ databases">
        <title>Genome sequence of extremly halophilic archaeon Halopelagius longus strain BC12-B1.</title>
        <authorList>
            <person name="Zhang X."/>
        </authorList>
    </citation>
    <scope>NUCLEOTIDE SEQUENCE [LARGE SCALE GENOMIC DNA]</scope>
    <source>
        <strain evidence="5 6">BC12-B1</strain>
    </source>
</reference>
<dbReference type="Proteomes" id="UP000255421">
    <property type="component" value="Unassembled WGS sequence"/>
</dbReference>
<dbReference type="PANTHER" id="PTHR43792">
    <property type="entry name" value="GNAT FAMILY, PUTATIVE (AFU_ORTHOLOGUE AFUA_3G00765)-RELATED-RELATED"/>
    <property type="match status" value="1"/>
</dbReference>
<dbReference type="EMBL" id="QQST01000001">
    <property type="protein sequence ID" value="RDI71191.1"/>
    <property type="molecule type" value="Genomic_DNA"/>
</dbReference>
<keyword evidence="1 5" id="KW-0808">Transferase</keyword>
<protein>
    <submittedName>
        <fullName evidence="5">N-acetyltransferase</fullName>
    </submittedName>
</protein>
<dbReference type="InterPro" id="IPR051531">
    <property type="entry name" value="N-acetyltransferase"/>
</dbReference>
<dbReference type="CDD" id="cd04301">
    <property type="entry name" value="NAT_SF"/>
    <property type="match status" value="1"/>
</dbReference>
<comment type="similarity">
    <text evidence="3">Belongs to the acetyltransferase family. RimJ subfamily.</text>
</comment>
<evidence type="ECO:0000259" key="4">
    <source>
        <dbReference type="PROSITE" id="PS51186"/>
    </source>
</evidence>
<evidence type="ECO:0000313" key="6">
    <source>
        <dbReference type="Proteomes" id="UP000255421"/>
    </source>
</evidence>
<keyword evidence="6" id="KW-1185">Reference proteome</keyword>
<dbReference type="AlphaFoldDB" id="A0A370IM09"/>
<accession>A0A370IM09</accession>
<evidence type="ECO:0000313" key="5">
    <source>
        <dbReference type="EMBL" id="RDI71191.1"/>
    </source>
</evidence>
<dbReference type="Pfam" id="PF13302">
    <property type="entry name" value="Acetyltransf_3"/>
    <property type="match status" value="1"/>
</dbReference>
<gene>
    <name evidence="5" type="ORF">DWB78_05285</name>
</gene>
<dbReference type="PROSITE" id="PS51186">
    <property type="entry name" value="GNAT"/>
    <property type="match status" value="1"/>
</dbReference>